<evidence type="ECO:0000256" key="1">
    <source>
        <dbReference type="SAM" id="MobiDB-lite"/>
    </source>
</evidence>
<feature type="region of interest" description="Disordered" evidence="1">
    <location>
        <begin position="1"/>
        <end position="44"/>
    </location>
</feature>
<dbReference type="PROSITE" id="PS50802">
    <property type="entry name" value="OTU"/>
    <property type="match status" value="1"/>
</dbReference>
<reference evidence="3" key="1">
    <citation type="journal article" date="2023" name="bioRxiv">
        <title>Improved chromosome-level genome assembly for marigold (Tagetes erecta).</title>
        <authorList>
            <person name="Jiang F."/>
            <person name="Yuan L."/>
            <person name="Wang S."/>
            <person name="Wang H."/>
            <person name="Xu D."/>
            <person name="Wang A."/>
            <person name="Fan W."/>
        </authorList>
    </citation>
    <scope>NUCLEOTIDE SEQUENCE</scope>
    <source>
        <strain evidence="3">WSJ</strain>
        <tissue evidence="3">Leaf</tissue>
    </source>
</reference>
<proteinExistence type="predicted"/>
<evidence type="ECO:0000313" key="4">
    <source>
        <dbReference type="Proteomes" id="UP001229421"/>
    </source>
</evidence>
<accession>A0AAD8JT21</accession>
<feature type="domain" description="OTU" evidence="2">
    <location>
        <begin position="67"/>
        <end position="108"/>
    </location>
</feature>
<evidence type="ECO:0000313" key="3">
    <source>
        <dbReference type="EMBL" id="KAK1408177.1"/>
    </source>
</evidence>
<protein>
    <recommendedName>
        <fullName evidence="2">OTU domain-containing protein</fullName>
    </recommendedName>
</protein>
<organism evidence="3 4">
    <name type="scientific">Tagetes erecta</name>
    <name type="common">African marigold</name>
    <dbReference type="NCBI Taxonomy" id="13708"/>
    <lineage>
        <taxon>Eukaryota</taxon>
        <taxon>Viridiplantae</taxon>
        <taxon>Streptophyta</taxon>
        <taxon>Embryophyta</taxon>
        <taxon>Tracheophyta</taxon>
        <taxon>Spermatophyta</taxon>
        <taxon>Magnoliopsida</taxon>
        <taxon>eudicotyledons</taxon>
        <taxon>Gunneridae</taxon>
        <taxon>Pentapetalae</taxon>
        <taxon>asterids</taxon>
        <taxon>campanulids</taxon>
        <taxon>Asterales</taxon>
        <taxon>Asteraceae</taxon>
        <taxon>Asteroideae</taxon>
        <taxon>Heliantheae alliance</taxon>
        <taxon>Tageteae</taxon>
        <taxon>Tagetes</taxon>
    </lineage>
</organism>
<keyword evidence="4" id="KW-1185">Reference proteome</keyword>
<dbReference type="AlphaFoldDB" id="A0AAD8JT21"/>
<dbReference type="Proteomes" id="UP001229421">
    <property type="component" value="Unassembled WGS sequence"/>
</dbReference>
<dbReference type="EMBL" id="JAUHHV010000011">
    <property type="protein sequence ID" value="KAK1408177.1"/>
    <property type="molecule type" value="Genomic_DNA"/>
</dbReference>
<sequence length="108" mass="12359">MSSQEQPPPVDPGRHSSYTRSKSTKAPKKEPKKATYPKFPKMRKPEDGAKIEKFELYIPKWSYPYISDITDVRPDGNCGFRAVAVALGLDSNSWPDIRKRMLDEMDNI</sequence>
<evidence type="ECO:0000259" key="2">
    <source>
        <dbReference type="PROSITE" id="PS50802"/>
    </source>
</evidence>
<feature type="compositionally biased region" description="Pro residues" evidence="1">
    <location>
        <begin position="1"/>
        <end position="11"/>
    </location>
</feature>
<comment type="caution">
    <text evidence="3">The sequence shown here is derived from an EMBL/GenBank/DDBJ whole genome shotgun (WGS) entry which is preliminary data.</text>
</comment>
<dbReference type="CDD" id="cd22744">
    <property type="entry name" value="OTU"/>
    <property type="match status" value="1"/>
</dbReference>
<dbReference type="Gene3D" id="3.90.70.80">
    <property type="match status" value="1"/>
</dbReference>
<name>A0AAD8JT21_TARER</name>
<gene>
    <name evidence="3" type="ORF">QVD17_39812</name>
</gene>
<dbReference type="InterPro" id="IPR003323">
    <property type="entry name" value="OTU_dom"/>
</dbReference>